<dbReference type="GO" id="GO:0016407">
    <property type="term" value="F:acetyltransferase activity"/>
    <property type="evidence" value="ECO:0007669"/>
    <property type="project" value="InterPro"/>
</dbReference>
<dbReference type="InterPro" id="IPR018357">
    <property type="entry name" value="Hexapep_transf_CS"/>
</dbReference>
<evidence type="ECO:0000256" key="1">
    <source>
        <dbReference type="ARBA" id="ARBA00007274"/>
    </source>
</evidence>
<name>A0A1W0WX49_HYPEX</name>
<keyword evidence="2" id="KW-0808">Transferase</keyword>
<organism evidence="5 6">
    <name type="scientific">Hypsibius exemplaris</name>
    <name type="common">Freshwater tardigrade</name>
    <dbReference type="NCBI Taxonomy" id="2072580"/>
    <lineage>
        <taxon>Eukaryota</taxon>
        <taxon>Metazoa</taxon>
        <taxon>Ecdysozoa</taxon>
        <taxon>Tardigrada</taxon>
        <taxon>Eutardigrada</taxon>
        <taxon>Parachela</taxon>
        <taxon>Hypsibioidea</taxon>
        <taxon>Hypsibiidae</taxon>
        <taxon>Hypsibius</taxon>
    </lineage>
</organism>
<comment type="caution">
    <text evidence="5">The sequence shown here is derived from an EMBL/GenBank/DDBJ whole genome shotgun (WGS) entry which is preliminary data.</text>
</comment>
<protein>
    <submittedName>
        <fullName evidence="5">Maltose O-acetyltransferase</fullName>
    </submittedName>
</protein>
<dbReference type="Pfam" id="PF14602">
    <property type="entry name" value="Hexapep_2"/>
    <property type="match status" value="1"/>
</dbReference>
<dbReference type="EMBL" id="MTYJ01000036">
    <property type="protein sequence ID" value="OQV19768.1"/>
    <property type="molecule type" value="Genomic_DNA"/>
</dbReference>
<dbReference type="SMART" id="SM01266">
    <property type="entry name" value="Mac"/>
    <property type="match status" value="1"/>
</dbReference>
<gene>
    <name evidence="5" type="ORF">BV898_06307</name>
</gene>
<keyword evidence="6" id="KW-1185">Reference proteome</keyword>
<dbReference type="AlphaFoldDB" id="A0A1W0WX49"/>
<sequence length="236" mass="25565">MPETKANECVPASYSGAPDAASIQSIKLQVPRIIPSPPNTEAEKMLAGQLYNCMDLALVNARVFAKTCLQRMNTQDLTDVDTRAQALMDLLGTKETGVWIEPPFYCDYGSNIHMGEATYVNVNCTFLDGAPIRIGKRCFFGPKVSIYTNTHPIDPYERALGDYSKPVTIGDDCWVGGSAIILPGITIGEGSTIGAGSVVTKDVAPYTIVAGNPARKIKDVPRIDSDKPIPSRFIMY</sequence>
<dbReference type="SUPFAM" id="SSF51161">
    <property type="entry name" value="Trimeric LpxA-like enzymes"/>
    <property type="match status" value="1"/>
</dbReference>
<evidence type="ECO:0000313" key="6">
    <source>
        <dbReference type="Proteomes" id="UP000192578"/>
    </source>
</evidence>
<dbReference type="CDD" id="cd03357">
    <property type="entry name" value="LbH_MAT_GAT"/>
    <property type="match status" value="1"/>
</dbReference>
<dbReference type="Gene3D" id="2.160.10.10">
    <property type="entry name" value="Hexapeptide repeat proteins"/>
    <property type="match status" value="1"/>
</dbReference>
<dbReference type="GO" id="GO:0008374">
    <property type="term" value="F:O-acyltransferase activity"/>
    <property type="evidence" value="ECO:0007669"/>
    <property type="project" value="TreeGrafter"/>
</dbReference>
<accession>A0A1W0WX49</accession>
<evidence type="ECO:0000313" key="5">
    <source>
        <dbReference type="EMBL" id="OQV19768.1"/>
    </source>
</evidence>
<dbReference type="InterPro" id="IPR024688">
    <property type="entry name" value="Mac_dom"/>
</dbReference>
<dbReference type="InterPro" id="IPR051159">
    <property type="entry name" value="Hexapeptide_acetyltransf"/>
</dbReference>
<evidence type="ECO:0000256" key="2">
    <source>
        <dbReference type="ARBA" id="ARBA00022679"/>
    </source>
</evidence>
<evidence type="ECO:0000259" key="4">
    <source>
        <dbReference type="SMART" id="SM01266"/>
    </source>
</evidence>
<reference evidence="6" key="1">
    <citation type="submission" date="2017-01" db="EMBL/GenBank/DDBJ databases">
        <title>Comparative genomics of anhydrobiosis in the tardigrade Hypsibius dujardini.</title>
        <authorList>
            <person name="Yoshida Y."/>
            <person name="Koutsovoulos G."/>
            <person name="Laetsch D."/>
            <person name="Stevens L."/>
            <person name="Kumar S."/>
            <person name="Horikawa D."/>
            <person name="Ishino K."/>
            <person name="Komine S."/>
            <person name="Tomita M."/>
            <person name="Blaxter M."/>
            <person name="Arakawa K."/>
        </authorList>
    </citation>
    <scope>NUCLEOTIDE SEQUENCE [LARGE SCALE GENOMIC DNA]</scope>
    <source>
        <strain evidence="6">Z151</strain>
    </source>
</reference>
<dbReference type="OrthoDB" id="10030506at2759"/>
<proteinExistence type="inferred from homology"/>
<dbReference type="PANTHER" id="PTHR23416:SF23">
    <property type="entry name" value="ACETYLTRANSFERASE C18B11.09C-RELATED"/>
    <property type="match status" value="1"/>
</dbReference>
<dbReference type="InterPro" id="IPR011004">
    <property type="entry name" value="Trimer_LpxA-like_sf"/>
</dbReference>
<dbReference type="Proteomes" id="UP000192578">
    <property type="component" value="Unassembled WGS sequence"/>
</dbReference>
<keyword evidence="3" id="KW-0012">Acyltransferase</keyword>
<dbReference type="PANTHER" id="PTHR23416">
    <property type="entry name" value="SIALIC ACID SYNTHASE-RELATED"/>
    <property type="match status" value="1"/>
</dbReference>
<dbReference type="PROSITE" id="PS00101">
    <property type="entry name" value="HEXAPEP_TRANSFERASES"/>
    <property type="match status" value="1"/>
</dbReference>
<feature type="domain" description="Maltose/galactoside acetyltransferase" evidence="4">
    <location>
        <begin position="42"/>
        <end position="95"/>
    </location>
</feature>
<comment type="similarity">
    <text evidence="1">Belongs to the transferase hexapeptide repeat family.</text>
</comment>
<evidence type="ECO:0000256" key="3">
    <source>
        <dbReference type="ARBA" id="ARBA00023315"/>
    </source>
</evidence>
<dbReference type="InterPro" id="IPR001451">
    <property type="entry name" value="Hexapep"/>
</dbReference>
<dbReference type="FunFam" id="2.160.10.10:FF:000025">
    <property type="entry name" value="Hexapeptide-repeat containing-acetyltransferase"/>
    <property type="match status" value="1"/>
</dbReference>
<dbReference type="Pfam" id="PF12464">
    <property type="entry name" value="Mac"/>
    <property type="match status" value="1"/>
</dbReference>